<keyword evidence="8" id="KW-1133">Transmembrane helix</keyword>
<dbReference type="SUPFAM" id="SSF48264">
    <property type="entry name" value="Cytochrome P450"/>
    <property type="match status" value="1"/>
</dbReference>
<comment type="subcellular location">
    <subcellularLocation>
        <location evidence="2">Membrane</location>
    </subcellularLocation>
</comment>
<dbReference type="InterPro" id="IPR002401">
    <property type="entry name" value="Cyt_P450_E_grp-I"/>
</dbReference>
<name>A0A0C9Y2K7_9AGAR</name>
<dbReference type="GO" id="GO:0005506">
    <property type="term" value="F:iron ion binding"/>
    <property type="evidence" value="ECO:0007669"/>
    <property type="project" value="InterPro"/>
</dbReference>
<reference evidence="15 16" key="1">
    <citation type="submission" date="2014-04" db="EMBL/GenBank/DDBJ databases">
        <authorList>
            <consortium name="DOE Joint Genome Institute"/>
            <person name="Kuo A."/>
            <person name="Kohler A."/>
            <person name="Nagy L.G."/>
            <person name="Floudas D."/>
            <person name="Copeland A."/>
            <person name="Barry K.W."/>
            <person name="Cichocki N."/>
            <person name="Veneault-Fourrey C."/>
            <person name="LaButti K."/>
            <person name="Lindquist E.A."/>
            <person name="Lipzen A."/>
            <person name="Lundell T."/>
            <person name="Morin E."/>
            <person name="Murat C."/>
            <person name="Sun H."/>
            <person name="Tunlid A."/>
            <person name="Henrissat B."/>
            <person name="Grigoriev I.V."/>
            <person name="Hibbett D.S."/>
            <person name="Martin F."/>
            <person name="Nordberg H.P."/>
            <person name="Cantor M.N."/>
            <person name="Hua S.X."/>
        </authorList>
    </citation>
    <scope>NUCLEOTIDE SEQUENCE [LARGE SCALE GENOMIC DNA]</scope>
    <source>
        <strain evidence="15 16">LaAM-08-1</strain>
    </source>
</reference>
<evidence type="ECO:0000256" key="2">
    <source>
        <dbReference type="ARBA" id="ARBA00004370"/>
    </source>
</evidence>
<dbReference type="InterPro" id="IPR050121">
    <property type="entry name" value="Cytochrome_P450_monoxygenase"/>
</dbReference>
<protein>
    <recommendedName>
        <fullName evidence="17">Cytochrome P450</fullName>
    </recommendedName>
</protein>
<dbReference type="Pfam" id="PF00067">
    <property type="entry name" value="p450"/>
    <property type="match status" value="2"/>
</dbReference>
<dbReference type="PROSITE" id="PS00086">
    <property type="entry name" value="CYTOCHROME_P450"/>
    <property type="match status" value="1"/>
</dbReference>
<evidence type="ECO:0000313" key="15">
    <source>
        <dbReference type="EMBL" id="KIK04327.1"/>
    </source>
</evidence>
<evidence type="ECO:0000256" key="12">
    <source>
        <dbReference type="ARBA" id="ARBA00023136"/>
    </source>
</evidence>
<dbReference type="OrthoDB" id="1470350at2759"/>
<evidence type="ECO:0000256" key="8">
    <source>
        <dbReference type="ARBA" id="ARBA00022989"/>
    </source>
</evidence>
<comment type="cofactor">
    <cofactor evidence="1 13">
        <name>heme</name>
        <dbReference type="ChEBI" id="CHEBI:30413"/>
    </cofactor>
</comment>
<dbReference type="GO" id="GO:0016020">
    <property type="term" value="C:membrane"/>
    <property type="evidence" value="ECO:0007669"/>
    <property type="project" value="UniProtKB-SubCell"/>
</dbReference>
<evidence type="ECO:0000256" key="4">
    <source>
        <dbReference type="ARBA" id="ARBA00010617"/>
    </source>
</evidence>
<gene>
    <name evidence="15" type="ORF">K443DRAFT_676080</name>
</gene>
<dbReference type="InterPro" id="IPR036396">
    <property type="entry name" value="Cyt_P450_sf"/>
</dbReference>
<dbReference type="GO" id="GO:0016705">
    <property type="term" value="F:oxidoreductase activity, acting on paired donors, with incorporation or reduction of molecular oxygen"/>
    <property type="evidence" value="ECO:0007669"/>
    <property type="project" value="InterPro"/>
</dbReference>
<dbReference type="PRINTS" id="PR00463">
    <property type="entry name" value="EP450I"/>
</dbReference>
<dbReference type="GO" id="GO:0004497">
    <property type="term" value="F:monooxygenase activity"/>
    <property type="evidence" value="ECO:0007669"/>
    <property type="project" value="UniProtKB-KW"/>
</dbReference>
<dbReference type="Proteomes" id="UP000054477">
    <property type="component" value="Unassembled WGS sequence"/>
</dbReference>
<evidence type="ECO:0000256" key="9">
    <source>
        <dbReference type="ARBA" id="ARBA00023002"/>
    </source>
</evidence>
<evidence type="ECO:0000256" key="10">
    <source>
        <dbReference type="ARBA" id="ARBA00023004"/>
    </source>
</evidence>
<dbReference type="GO" id="GO:0020037">
    <property type="term" value="F:heme binding"/>
    <property type="evidence" value="ECO:0007669"/>
    <property type="project" value="InterPro"/>
</dbReference>
<dbReference type="HOGENOM" id="CLU_001570_5_11_1"/>
<comment type="pathway">
    <text evidence="3">Secondary metabolite biosynthesis; terpenoid biosynthesis.</text>
</comment>
<sequence length="596" mass="67309">MQVATALIFVSIALKASLLAVVLAAVSWFIHQFFIFPLFDPLRHLPGPSASALQNHFSQVMNPSQSLDTHERWTKSFGKTFKFHGFGRHDLRLMSFDFRAVTHVLTSPAFEKPWQTRRLLARLIGRGIFSMEGSEHKLQRKIIGPAFTSLSIRNMTPVFVQKAQELCERWDSILSDEPSAPALDTEVPNQLSEGVIDVAHWFSRASFDVIGLAGFNYHFHALEDESEEIYLAYRRMFKISDKGLGLRGLLDLYLPQLRRVWPTRDTTTIDQSLRQIDKFGKNLIAKKKNSLATEQKHPPEIKEKDLLSILIKSNLSSDPLKRLSDVELLDQCSTFLLAGSDSVSVALSWCLHFLALHPSIQTRLRQEITLGLSSYGLPHVSLNGDNSDCSADSGFAEEYIRPLPLRSEGNNSHKAYSAAVERLPFLNNVIREALRLCPPVHGTIRVATMDDHIPISHPITLPDGTQETQYIKIRKGSYVHIPIEGLNYCSNIWGDDAQVFNPDRWLNLPPNARSPAYPGLGNMMTFGFGPHSCLGYKFTITEMKMFLTTILPRFEFSPVDDVQISKCNSILTRPYITDKWELGTQLPLQVKKLRAV</sequence>
<dbReference type="EMBL" id="KN838571">
    <property type="protein sequence ID" value="KIK04327.1"/>
    <property type="molecule type" value="Genomic_DNA"/>
</dbReference>
<evidence type="ECO:0000256" key="11">
    <source>
        <dbReference type="ARBA" id="ARBA00023033"/>
    </source>
</evidence>
<evidence type="ECO:0000256" key="3">
    <source>
        <dbReference type="ARBA" id="ARBA00004721"/>
    </source>
</evidence>
<evidence type="ECO:0000256" key="1">
    <source>
        <dbReference type="ARBA" id="ARBA00001971"/>
    </source>
</evidence>
<dbReference type="AlphaFoldDB" id="A0A0C9Y2K7"/>
<dbReference type="InterPro" id="IPR017972">
    <property type="entry name" value="Cyt_P450_CS"/>
</dbReference>
<proteinExistence type="inferred from homology"/>
<keyword evidence="5 13" id="KW-0349">Heme</keyword>
<keyword evidence="7 13" id="KW-0479">Metal-binding</keyword>
<dbReference type="PANTHER" id="PTHR24305">
    <property type="entry name" value="CYTOCHROME P450"/>
    <property type="match status" value="1"/>
</dbReference>
<keyword evidence="6" id="KW-0812">Transmembrane</keyword>
<reference evidence="16" key="2">
    <citation type="submission" date="2015-01" db="EMBL/GenBank/DDBJ databases">
        <title>Evolutionary Origins and Diversification of the Mycorrhizal Mutualists.</title>
        <authorList>
            <consortium name="DOE Joint Genome Institute"/>
            <consortium name="Mycorrhizal Genomics Consortium"/>
            <person name="Kohler A."/>
            <person name="Kuo A."/>
            <person name="Nagy L.G."/>
            <person name="Floudas D."/>
            <person name="Copeland A."/>
            <person name="Barry K.W."/>
            <person name="Cichocki N."/>
            <person name="Veneault-Fourrey C."/>
            <person name="LaButti K."/>
            <person name="Lindquist E.A."/>
            <person name="Lipzen A."/>
            <person name="Lundell T."/>
            <person name="Morin E."/>
            <person name="Murat C."/>
            <person name="Riley R."/>
            <person name="Ohm R."/>
            <person name="Sun H."/>
            <person name="Tunlid A."/>
            <person name="Henrissat B."/>
            <person name="Grigoriev I.V."/>
            <person name="Hibbett D.S."/>
            <person name="Martin F."/>
        </authorList>
    </citation>
    <scope>NUCLEOTIDE SEQUENCE [LARGE SCALE GENOMIC DNA]</scope>
    <source>
        <strain evidence="16">LaAM-08-1</strain>
    </source>
</reference>
<dbReference type="InterPro" id="IPR001128">
    <property type="entry name" value="Cyt_P450"/>
</dbReference>
<dbReference type="Gene3D" id="1.10.630.10">
    <property type="entry name" value="Cytochrome P450"/>
    <property type="match status" value="1"/>
</dbReference>
<evidence type="ECO:0000256" key="5">
    <source>
        <dbReference type="ARBA" id="ARBA00022617"/>
    </source>
</evidence>
<keyword evidence="10 13" id="KW-0408">Iron</keyword>
<dbReference type="CDD" id="cd11069">
    <property type="entry name" value="CYP_FUM15-like"/>
    <property type="match status" value="1"/>
</dbReference>
<evidence type="ECO:0000256" key="14">
    <source>
        <dbReference type="RuleBase" id="RU000461"/>
    </source>
</evidence>
<keyword evidence="16" id="KW-1185">Reference proteome</keyword>
<organism evidence="15 16">
    <name type="scientific">Laccaria amethystina LaAM-08-1</name>
    <dbReference type="NCBI Taxonomy" id="1095629"/>
    <lineage>
        <taxon>Eukaryota</taxon>
        <taxon>Fungi</taxon>
        <taxon>Dikarya</taxon>
        <taxon>Basidiomycota</taxon>
        <taxon>Agaricomycotina</taxon>
        <taxon>Agaricomycetes</taxon>
        <taxon>Agaricomycetidae</taxon>
        <taxon>Agaricales</taxon>
        <taxon>Agaricineae</taxon>
        <taxon>Hydnangiaceae</taxon>
        <taxon>Laccaria</taxon>
    </lineage>
</organism>
<dbReference type="PANTHER" id="PTHR24305:SF166">
    <property type="entry name" value="CYTOCHROME P450 12A4, MITOCHONDRIAL-RELATED"/>
    <property type="match status" value="1"/>
</dbReference>
<evidence type="ECO:0000256" key="7">
    <source>
        <dbReference type="ARBA" id="ARBA00022723"/>
    </source>
</evidence>
<feature type="binding site" description="axial binding residue" evidence="13">
    <location>
        <position position="533"/>
    </location>
    <ligand>
        <name>heme</name>
        <dbReference type="ChEBI" id="CHEBI:30413"/>
    </ligand>
    <ligandPart>
        <name>Fe</name>
        <dbReference type="ChEBI" id="CHEBI:18248"/>
    </ligandPart>
</feature>
<dbReference type="PRINTS" id="PR00385">
    <property type="entry name" value="P450"/>
</dbReference>
<keyword evidence="9 14" id="KW-0560">Oxidoreductase</keyword>
<dbReference type="STRING" id="1095629.A0A0C9Y2K7"/>
<accession>A0A0C9Y2K7</accession>
<evidence type="ECO:0008006" key="17">
    <source>
        <dbReference type="Google" id="ProtNLM"/>
    </source>
</evidence>
<evidence type="ECO:0000313" key="16">
    <source>
        <dbReference type="Proteomes" id="UP000054477"/>
    </source>
</evidence>
<evidence type="ECO:0000256" key="13">
    <source>
        <dbReference type="PIRSR" id="PIRSR602401-1"/>
    </source>
</evidence>
<evidence type="ECO:0000256" key="6">
    <source>
        <dbReference type="ARBA" id="ARBA00022692"/>
    </source>
</evidence>
<comment type="similarity">
    <text evidence="4 14">Belongs to the cytochrome P450 family.</text>
</comment>
<keyword evidence="11 14" id="KW-0503">Monooxygenase</keyword>
<keyword evidence="12" id="KW-0472">Membrane</keyword>